<organism evidence="1 2">
    <name type="scientific">Pseudodesulfovibrio profundus</name>
    <dbReference type="NCBI Taxonomy" id="57320"/>
    <lineage>
        <taxon>Bacteria</taxon>
        <taxon>Pseudomonadati</taxon>
        <taxon>Thermodesulfobacteriota</taxon>
        <taxon>Desulfovibrionia</taxon>
        <taxon>Desulfovibrionales</taxon>
        <taxon>Desulfovibrionaceae</taxon>
    </lineage>
</organism>
<accession>A0A2C8F4W0</accession>
<protein>
    <submittedName>
        <fullName evidence="1">Uncharacterized protein</fullName>
    </submittedName>
</protein>
<evidence type="ECO:0000313" key="2">
    <source>
        <dbReference type="Proteomes" id="UP000219215"/>
    </source>
</evidence>
<reference evidence="2" key="1">
    <citation type="submission" date="2017-09" db="EMBL/GenBank/DDBJ databases">
        <authorList>
            <person name="Regsiter A."/>
            <person name="William W."/>
        </authorList>
    </citation>
    <scope>NUCLEOTIDE SEQUENCE [LARGE SCALE GENOMIC DNA]</scope>
    <source>
        <strain evidence="2">500-1</strain>
    </source>
</reference>
<dbReference type="AlphaFoldDB" id="A0A2C8F4W0"/>
<sequence length="61" mass="6737">MTVTVCIIEGVVVMSKSVDVGICMVATCTLFVIELRGVFDDESLVKRFYVAAFTSNRIVIF</sequence>
<dbReference type="KEGG" id="pprf:DPRO_0181"/>
<dbReference type="Proteomes" id="UP000219215">
    <property type="component" value="Chromosome DPRO"/>
</dbReference>
<dbReference type="EMBL" id="LT907975">
    <property type="protein sequence ID" value="SOB57060.1"/>
    <property type="molecule type" value="Genomic_DNA"/>
</dbReference>
<name>A0A2C8F4W0_9BACT</name>
<gene>
    <name evidence="1" type="ORF">DPRO_0181</name>
</gene>
<proteinExistence type="predicted"/>
<keyword evidence="2" id="KW-1185">Reference proteome</keyword>
<evidence type="ECO:0000313" key="1">
    <source>
        <dbReference type="EMBL" id="SOB57060.1"/>
    </source>
</evidence>